<feature type="transmembrane region" description="Helical" evidence="1">
    <location>
        <begin position="184"/>
        <end position="205"/>
    </location>
</feature>
<gene>
    <name evidence="4" type="ORF">JN03_0013</name>
    <name evidence="2" type="ORF">MHSN_02955</name>
    <name evidence="3" type="ORF">QJ129_00045</name>
</gene>
<evidence type="ECO:0000313" key="2">
    <source>
        <dbReference type="EMBL" id="ASI54113.1"/>
    </source>
</evidence>
<reference evidence="2 5" key="1">
    <citation type="submission" date="2014-06" db="EMBL/GenBank/DDBJ databases">
        <title>The Whole Genome Sequence of Mycoplasma hyosynoviae strain ATCC 27095.</title>
        <authorList>
            <person name="Calcutt M.J."/>
            <person name="Foecking M.F."/>
        </authorList>
    </citation>
    <scope>NUCLEOTIDE SEQUENCE [LARGE SCALE GENOMIC DNA]</scope>
    <source>
        <strain evidence="2 5">M60</strain>
    </source>
</reference>
<dbReference type="Pfam" id="PF14808">
    <property type="entry name" value="TMEM164"/>
    <property type="match status" value="1"/>
</dbReference>
<proteinExistence type="predicted"/>
<organism evidence="4 6">
    <name type="scientific">Metamycoplasma hyosynoviae</name>
    <dbReference type="NCBI Taxonomy" id="29559"/>
    <lineage>
        <taxon>Bacteria</taxon>
        <taxon>Bacillati</taxon>
        <taxon>Mycoplasmatota</taxon>
        <taxon>Mycoplasmoidales</taxon>
        <taxon>Metamycoplasmataceae</taxon>
        <taxon>Metamycoplasma</taxon>
    </lineage>
</organism>
<evidence type="ECO:0000313" key="4">
    <source>
        <dbReference type="EMBL" id="TDU98005.1"/>
    </source>
</evidence>
<protein>
    <submittedName>
        <fullName evidence="4">Integral membrane YwaF-like protein</fullName>
    </submittedName>
    <submittedName>
        <fullName evidence="3">YwaF family protein</fullName>
    </submittedName>
</protein>
<keyword evidence="1" id="KW-0812">Transmembrane</keyword>
<feature type="transmembrane region" description="Helical" evidence="1">
    <location>
        <begin position="248"/>
        <end position="272"/>
    </location>
</feature>
<sequence>MVKLLQFLDRDFASGEPPKAFKTFHLIFLFSFLVFAIVLSIILYKSRSEKVTRLVVGLSWMVLVVVEIFKQIYATGHIDKNGKVYWTYEGAAYAIPLVLCSMPLYFIPMYLISWNKKVRKVLLDFICVYNLYGGAFVMMIYPGDVFTKNIFISFHTMIFHGTMLFIGIFLLWTQRVKMSFRTILNTFIILCMLWIVAIVGNEFFYQLHKAKKINVLVDILNISHRRPNPFAATIAQIVPGVKDWMVTAFYPLFTLMVCYTIFTVFWAAWLLIPNMIEKAWKKDRKIALQLASKKRREKLIAETFYATPAELLNTNQ</sequence>
<dbReference type="Proteomes" id="UP000264882">
    <property type="component" value="Chromosome"/>
</dbReference>
<dbReference type="RefSeq" id="WP_036441616.1">
    <property type="nucleotide sequence ID" value="NZ_CP008748.1"/>
</dbReference>
<dbReference type="EMBL" id="JASBCP010000001">
    <property type="protein sequence ID" value="MDI3047658.1"/>
    <property type="molecule type" value="Genomic_DNA"/>
</dbReference>
<feature type="transmembrane region" description="Helical" evidence="1">
    <location>
        <begin position="152"/>
        <end position="172"/>
    </location>
</feature>
<evidence type="ECO:0000313" key="5">
    <source>
        <dbReference type="Proteomes" id="UP000264882"/>
    </source>
</evidence>
<reference evidence="4 6" key="2">
    <citation type="submission" date="2019-03" db="EMBL/GenBank/DDBJ databases">
        <title>Genomic Encyclopedia of Archaeal and Bacterial Type Strains, Phase II (KMG-II): from individual species to whole genera.</title>
        <authorList>
            <person name="Goeker M."/>
        </authorList>
    </citation>
    <scope>NUCLEOTIDE SEQUENCE [LARGE SCALE GENOMIC DNA]</scope>
    <source>
        <strain evidence="4 6">ATCC 25591</strain>
    </source>
</reference>
<dbReference type="AlphaFoldDB" id="A0A063YBT1"/>
<accession>A0A063YBT1</accession>
<keyword evidence="1" id="KW-1133">Transmembrane helix</keyword>
<evidence type="ECO:0000313" key="6">
    <source>
        <dbReference type="Proteomes" id="UP000294882"/>
    </source>
</evidence>
<evidence type="ECO:0000256" key="1">
    <source>
        <dbReference type="SAM" id="Phobius"/>
    </source>
</evidence>
<dbReference type="KEGG" id="mhyv:MHSN_02955"/>
<feature type="transmembrane region" description="Helical" evidence="1">
    <location>
        <begin position="93"/>
        <end position="114"/>
    </location>
</feature>
<keyword evidence="1" id="KW-0472">Membrane</keyword>
<feature type="transmembrane region" description="Helical" evidence="1">
    <location>
        <begin position="24"/>
        <end position="44"/>
    </location>
</feature>
<dbReference type="Proteomes" id="UP001233782">
    <property type="component" value="Unassembled WGS sequence"/>
</dbReference>
<name>A0A063YBT1_9BACT</name>
<dbReference type="Proteomes" id="UP000294882">
    <property type="component" value="Unassembled WGS sequence"/>
</dbReference>
<dbReference type="EMBL" id="SOCH01000002">
    <property type="protein sequence ID" value="TDU98005.1"/>
    <property type="molecule type" value="Genomic_DNA"/>
</dbReference>
<keyword evidence="5" id="KW-1185">Reference proteome</keyword>
<reference evidence="3" key="3">
    <citation type="submission" date="2023-04" db="EMBL/GenBank/DDBJ databases">
        <title>Genomes of recent Mycoplasma hyosynoviae isolates 2023.</title>
        <authorList>
            <person name="Spergser J."/>
        </authorList>
    </citation>
    <scope>NUCLEOTIDE SEQUENCE</scope>
    <source>
        <strain evidence="3">SN1J23N</strain>
    </source>
</reference>
<feature type="transmembrane region" description="Helical" evidence="1">
    <location>
        <begin position="51"/>
        <end position="73"/>
    </location>
</feature>
<evidence type="ECO:0000313" key="3">
    <source>
        <dbReference type="EMBL" id="MDI3047658.1"/>
    </source>
</evidence>
<feature type="transmembrane region" description="Helical" evidence="1">
    <location>
        <begin position="121"/>
        <end position="140"/>
    </location>
</feature>
<dbReference type="EMBL" id="CP008748">
    <property type="protein sequence ID" value="ASI54113.1"/>
    <property type="molecule type" value="Genomic_DNA"/>
</dbReference>